<evidence type="ECO:0000256" key="1">
    <source>
        <dbReference type="SAM" id="MobiDB-lite"/>
    </source>
</evidence>
<name>B9BV06_9BURK</name>
<protein>
    <submittedName>
        <fullName evidence="2">Uncharacterized protein</fullName>
    </submittedName>
</protein>
<dbReference type="EMBL" id="ACFC01000010">
    <property type="protein sequence ID" value="EEE05211.1"/>
    <property type="molecule type" value="Genomic_DNA"/>
</dbReference>
<feature type="compositionally biased region" description="Low complexity" evidence="1">
    <location>
        <begin position="20"/>
        <end position="30"/>
    </location>
</feature>
<evidence type="ECO:0000313" key="3">
    <source>
        <dbReference type="Proteomes" id="UP000004535"/>
    </source>
</evidence>
<reference evidence="2 3" key="1">
    <citation type="journal article" date="2012" name="J. Bacteriol.">
        <title>Draft Genome Sequence Determination for Cystic Fibrosis and Chronic Granulomatous Disease Burkholderia multivorans Isolates.</title>
        <authorList>
            <person name="Varga J.J."/>
            <person name="Losada L."/>
            <person name="Zelazny A.M."/>
            <person name="Brinkac L."/>
            <person name="Harkins D."/>
            <person name="Radune D."/>
            <person name="Hostetler J."/>
            <person name="Sampaio E.P."/>
            <person name="Ronning C.M."/>
            <person name="Nierman W.C."/>
            <person name="Greenberg D.E."/>
            <person name="Holland S.M."/>
            <person name="Goldberg J.B."/>
        </authorList>
    </citation>
    <scope>NUCLEOTIDE SEQUENCE [LARGE SCALE GENOMIC DNA]</scope>
    <source>
        <strain evidence="2 3">CGD2</strain>
    </source>
</reference>
<comment type="caution">
    <text evidence="2">The sequence shown here is derived from an EMBL/GenBank/DDBJ whole genome shotgun (WGS) entry which is preliminary data.</text>
</comment>
<organism evidence="2 3">
    <name type="scientific">Burkholderia multivorans CGD2</name>
    <dbReference type="NCBI Taxonomy" id="513052"/>
    <lineage>
        <taxon>Bacteria</taxon>
        <taxon>Pseudomonadati</taxon>
        <taxon>Pseudomonadota</taxon>
        <taxon>Betaproteobacteria</taxon>
        <taxon>Burkholderiales</taxon>
        <taxon>Burkholderiaceae</taxon>
        <taxon>Burkholderia</taxon>
        <taxon>Burkholderia cepacia complex</taxon>
    </lineage>
</organism>
<dbReference type="Proteomes" id="UP000004535">
    <property type="component" value="Unassembled WGS sequence"/>
</dbReference>
<feature type="region of interest" description="Disordered" evidence="1">
    <location>
        <begin position="20"/>
        <end position="39"/>
    </location>
</feature>
<dbReference type="AlphaFoldDB" id="B9BV06"/>
<proteinExistence type="predicted"/>
<gene>
    <name evidence="2" type="ORF">BURMUCGD2_0411</name>
</gene>
<evidence type="ECO:0000313" key="2">
    <source>
        <dbReference type="EMBL" id="EEE05211.1"/>
    </source>
</evidence>
<sequence length="39" mass="3816">MTVVTTVTTVTTGDGVMAAAPAAAPERSAAGNRRVGTVQ</sequence>
<accession>B9BV06</accession>